<name>A0A9P7AW19_9HELO</name>
<organism evidence="3 4">
    <name type="scientific">Hyphodiscus hymeniophilus</name>
    <dbReference type="NCBI Taxonomy" id="353542"/>
    <lineage>
        <taxon>Eukaryota</taxon>
        <taxon>Fungi</taxon>
        <taxon>Dikarya</taxon>
        <taxon>Ascomycota</taxon>
        <taxon>Pezizomycotina</taxon>
        <taxon>Leotiomycetes</taxon>
        <taxon>Helotiales</taxon>
        <taxon>Hyphodiscaceae</taxon>
        <taxon>Hyphodiscus</taxon>
    </lineage>
</organism>
<dbReference type="Pfam" id="PF14330">
    <property type="entry name" value="DUF4387"/>
    <property type="match status" value="1"/>
</dbReference>
<accession>A0A9P7AW19</accession>
<dbReference type="InterPro" id="IPR010839">
    <property type="entry name" value="AtuA_N"/>
</dbReference>
<dbReference type="Proteomes" id="UP000785200">
    <property type="component" value="Unassembled WGS sequence"/>
</dbReference>
<protein>
    <submittedName>
        <fullName evidence="3">Uncharacterized protein</fullName>
    </submittedName>
</protein>
<dbReference type="InterPro" id="IPR025496">
    <property type="entry name" value="DUF4387"/>
</dbReference>
<evidence type="ECO:0000259" key="2">
    <source>
        <dbReference type="Pfam" id="PF14330"/>
    </source>
</evidence>
<dbReference type="AlphaFoldDB" id="A0A9P7AW19"/>
<evidence type="ECO:0000313" key="3">
    <source>
        <dbReference type="EMBL" id="KAG0648042.1"/>
    </source>
</evidence>
<keyword evidence="4" id="KW-1185">Reference proteome</keyword>
<dbReference type="OrthoDB" id="5863171at2759"/>
<comment type="caution">
    <text evidence="3">The sequence shown here is derived from an EMBL/GenBank/DDBJ whole genome shotgun (WGS) entry which is preliminary data.</text>
</comment>
<reference evidence="3" key="1">
    <citation type="submission" date="2019-07" db="EMBL/GenBank/DDBJ databases">
        <title>Hyphodiscus hymeniophilus genome sequencing and assembly.</title>
        <authorList>
            <person name="Kramer G."/>
            <person name="Nodwell J."/>
        </authorList>
    </citation>
    <scope>NUCLEOTIDE SEQUENCE</scope>
    <source>
        <strain evidence="3">ATCC 34498</strain>
    </source>
</reference>
<dbReference type="EMBL" id="VNKQ01000011">
    <property type="protein sequence ID" value="KAG0648042.1"/>
    <property type="molecule type" value="Genomic_DNA"/>
</dbReference>
<evidence type="ECO:0000313" key="4">
    <source>
        <dbReference type="Proteomes" id="UP000785200"/>
    </source>
</evidence>
<proteinExistence type="predicted"/>
<gene>
    <name evidence="3" type="ORF">D0Z07_6078</name>
</gene>
<dbReference type="Pfam" id="PF07287">
    <property type="entry name" value="AtuA"/>
    <property type="match status" value="1"/>
</dbReference>
<feature type="domain" description="Acyclic terpene utilisation N-terminal" evidence="1">
    <location>
        <begin position="2"/>
        <end position="204"/>
    </location>
</feature>
<sequence length="512" mass="54823">MGCEPFLDAMFGAPDFNVVVGGRAYDPSPYVAFCALISMGAQQVPMETLGEERLGGFFHMGKIMECGGQCATPKSKSALATVYQDGTFVVKPLNTHAKCTPISVAAHTLYEKSRPDLLYGPGGCLDLTQSAYVQQPDDRSILVSGALFKIPSTFNSKYTVKLEAANITGYRAIFIGAMRDPILTGQIDSFLGLVREYVREQHVHIDEHWQLGFHKFGALGDNIGNGVGEIFIVGEALAPNQDLANSLASTARIACVHGPYPGQKATSGNLAMGIGGKMEIEMGECASFCIYHLMDLNNGEQGAKALGNAKEMTGVLPNDVDAIENDNSIFGGVADKVRPLFSWKQVIVGENILKYDNGIIGELSITPTPSLAKNSISISKGARDGGDDIERRSPRTLGDIAHIVRSKNSGPFEITFDVLFNLREVYLAVKGSSLLSSAVISELFDIKEGDIIFCGFFDQALAFKATLPRTTGGLGSSSGGFMENDVHASQQYLPLMGLQLPQGLTDVLVGVL</sequence>
<evidence type="ECO:0000259" key="1">
    <source>
        <dbReference type="Pfam" id="PF07287"/>
    </source>
</evidence>
<feature type="domain" description="DUF4387" evidence="2">
    <location>
        <begin position="397"/>
        <end position="498"/>
    </location>
</feature>